<keyword evidence="2" id="KW-1185">Reference proteome</keyword>
<protein>
    <submittedName>
        <fullName evidence="1">Uncharacterized protein</fullName>
    </submittedName>
</protein>
<name>A0A4Q7X0T3_9ACTN</name>
<dbReference type="Proteomes" id="UP000292027">
    <property type="component" value="Unassembled WGS sequence"/>
</dbReference>
<evidence type="ECO:0000313" key="2">
    <source>
        <dbReference type="Proteomes" id="UP000292027"/>
    </source>
</evidence>
<organism evidence="1 2">
    <name type="scientific">Kribbella rubisoli</name>
    <dbReference type="NCBI Taxonomy" id="3075929"/>
    <lineage>
        <taxon>Bacteria</taxon>
        <taxon>Bacillati</taxon>
        <taxon>Actinomycetota</taxon>
        <taxon>Actinomycetes</taxon>
        <taxon>Propionibacteriales</taxon>
        <taxon>Kribbellaceae</taxon>
        <taxon>Kribbella</taxon>
    </lineage>
</organism>
<dbReference type="OrthoDB" id="9809616at2"/>
<sequence>MIGSRPQIAVRSLIHLIGGPASTTPDVLRTAPGQHPSPGRAPFLLEGTSAAAVSTYAVRETDGSLAILLV</sequence>
<gene>
    <name evidence="1" type="ORF">EV645_3975</name>
</gene>
<evidence type="ECO:0000313" key="1">
    <source>
        <dbReference type="EMBL" id="RZU16411.1"/>
    </source>
</evidence>
<comment type="caution">
    <text evidence="1">The sequence shown here is derived from an EMBL/GenBank/DDBJ whole genome shotgun (WGS) entry which is preliminary data.</text>
</comment>
<proteinExistence type="predicted"/>
<accession>A0A4Q7X0T3</accession>
<reference evidence="1 2" key="1">
    <citation type="journal article" date="2015" name="Stand. Genomic Sci.">
        <title>Genomic Encyclopedia of Bacterial and Archaeal Type Strains, Phase III: the genomes of soil and plant-associated and newly described type strains.</title>
        <authorList>
            <person name="Whitman W.B."/>
            <person name="Woyke T."/>
            <person name="Klenk H.P."/>
            <person name="Zhou Y."/>
            <person name="Lilburn T.G."/>
            <person name="Beck B.J."/>
            <person name="De Vos P."/>
            <person name="Vandamme P."/>
            <person name="Eisen J.A."/>
            <person name="Garrity G."/>
            <person name="Hugenholtz P."/>
            <person name="Kyrpides N.C."/>
        </authorList>
    </citation>
    <scope>NUCLEOTIDE SEQUENCE [LARGE SCALE GENOMIC DNA]</scope>
    <source>
        <strain evidence="1 2">VKM Ac-2540</strain>
    </source>
</reference>
<dbReference type="AlphaFoldDB" id="A0A4Q7X0T3"/>
<dbReference type="EMBL" id="SHKR01000012">
    <property type="protein sequence ID" value="RZU16411.1"/>
    <property type="molecule type" value="Genomic_DNA"/>
</dbReference>